<dbReference type="Proteomes" id="UP000501534">
    <property type="component" value="Chromosome"/>
</dbReference>
<evidence type="ECO:0000313" key="1">
    <source>
        <dbReference type="EMBL" id="QJR12866.1"/>
    </source>
</evidence>
<protein>
    <submittedName>
        <fullName evidence="1">Uncharacterized protein</fullName>
    </submittedName>
</protein>
<keyword evidence="2" id="KW-1185">Reference proteome</keyword>
<dbReference type="AlphaFoldDB" id="A0A6M4H077"/>
<proteinExistence type="predicted"/>
<dbReference type="KEGG" id="uru:DSM104443_03960"/>
<evidence type="ECO:0000313" key="2">
    <source>
        <dbReference type="Proteomes" id="UP000501534"/>
    </source>
</evidence>
<name>A0A6M4H077_9PROT</name>
<organism evidence="1 2">
    <name type="scientific">Usitatibacter rugosus</name>
    <dbReference type="NCBI Taxonomy" id="2732067"/>
    <lineage>
        <taxon>Bacteria</taxon>
        <taxon>Pseudomonadati</taxon>
        <taxon>Pseudomonadota</taxon>
        <taxon>Betaproteobacteria</taxon>
        <taxon>Nitrosomonadales</taxon>
        <taxon>Usitatibacteraceae</taxon>
        <taxon>Usitatibacter</taxon>
    </lineage>
</organism>
<dbReference type="RefSeq" id="WP_171095438.1">
    <property type="nucleotide sequence ID" value="NZ_CP053069.1"/>
</dbReference>
<sequence length="152" mass="16654">MKKVIPLAVAAVLFLVAVVAGKIIGKMREPAKNNPSQVQEILRTAVTEFNKQAPMMVDAATRLDRASSAGSVLTYHYTLLQRPAPGETLEQLRANVPAFEETTKKKVCADDKLRALLGIGVTMRYAYVTTASENAFEFAVTQEACLFEPPRK</sequence>
<accession>A0A6M4H077</accession>
<reference evidence="1 2" key="1">
    <citation type="submission" date="2020-04" db="EMBL/GenBank/DDBJ databases">
        <title>Usitatibacter rugosus gen. nov., sp. nov. and Usitatibacter palustris sp. nov., novel members of Usitatibacteraceae fam. nov. within the order Nitrosomonadales isolated from soil.</title>
        <authorList>
            <person name="Huber K.J."/>
            <person name="Neumann-Schaal M."/>
            <person name="Geppert A."/>
            <person name="Luckner M."/>
            <person name="Wanner G."/>
            <person name="Overmann J."/>
        </authorList>
    </citation>
    <scope>NUCLEOTIDE SEQUENCE [LARGE SCALE GENOMIC DNA]</scope>
    <source>
        <strain evidence="1 2">0125_3</strain>
    </source>
</reference>
<dbReference type="EMBL" id="CP053069">
    <property type="protein sequence ID" value="QJR12866.1"/>
    <property type="molecule type" value="Genomic_DNA"/>
</dbReference>
<gene>
    <name evidence="1" type="ORF">DSM104443_03960</name>
</gene>
<dbReference type="Gene3D" id="3.30.300.250">
    <property type="match status" value="1"/>
</dbReference>